<dbReference type="SUPFAM" id="SSF48452">
    <property type="entry name" value="TPR-like"/>
    <property type="match status" value="1"/>
</dbReference>
<dbReference type="InterPro" id="IPR011990">
    <property type="entry name" value="TPR-like_helical_dom_sf"/>
</dbReference>
<gene>
    <name evidence="2" type="ORF">KL933_001753</name>
    <name evidence="3" type="ORF">KL946_000933</name>
</gene>
<evidence type="ECO:0000256" key="1">
    <source>
        <dbReference type="SAM" id="Phobius"/>
    </source>
</evidence>
<evidence type="ECO:0000313" key="2">
    <source>
        <dbReference type="EMBL" id="KAG7728520.1"/>
    </source>
</evidence>
<protein>
    <submittedName>
        <fullName evidence="2">Uncharacterized protein</fullName>
    </submittedName>
</protein>
<evidence type="ECO:0000313" key="5">
    <source>
        <dbReference type="Proteomes" id="UP000738402"/>
    </source>
</evidence>
<evidence type="ECO:0000313" key="4">
    <source>
        <dbReference type="Proteomes" id="UP000697297"/>
    </source>
</evidence>
<organism evidence="2 5">
    <name type="scientific">Ogataea haglerorum</name>
    <dbReference type="NCBI Taxonomy" id="1937702"/>
    <lineage>
        <taxon>Eukaryota</taxon>
        <taxon>Fungi</taxon>
        <taxon>Dikarya</taxon>
        <taxon>Ascomycota</taxon>
        <taxon>Saccharomycotina</taxon>
        <taxon>Pichiomycetes</taxon>
        <taxon>Pichiales</taxon>
        <taxon>Pichiaceae</taxon>
        <taxon>Ogataea</taxon>
    </lineage>
</organism>
<dbReference type="EMBL" id="JAHLUN010000002">
    <property type="protein sequence ID" value="KAG7768115.1"/>
    <property type="molecule type" value="Genomic_DNA"/>
</dbReference>
<keyword evidence="1" id="KW-0812">Transmembrane</keyword>
<dbReference type="Proteomes" id="UP000697297">
    <property type="component" value="Unassembled WGS sequence"/>
</dbReference>
<sequence>MFRSRPRILFAAVSPRRPISSWNVGANIRHFRQAMKNSGSPSFAVRLLYLGGIAAGLNLAFNSMLFVLTNLYMNELETISWDFGFKANTEFKNGLANEMIINDPKKANQHYTNALKLVSKTNGLGEGELLGYKQLDKYLQQKDISYITSYSDLLLRYALTLGSKSQDRAVECIQYALKIQDRYGEKAQTEVGAYSLRNLGLRYLADVEKENKRVDAAVNLLKEAIQVMQKHEFSYLPEPDEVPPTETCSTQLVSSIIELCVLYASTRVPAYMNRSFKLLLSLLTNLENESGVLAKSAQPDAKNINADKIPLVKLQISEILWYKGQHGPALEFAKESACQADLYSRDNANSAKIAKTGYQNLATMYSERGDNEAAELCMLKADRIEIPVSAFDSPSRTVRNTVLRHYLGPWSVAFFA</sequence>
<comment type="caution">
    <text evidence="2">The sequence shown here is derived from an EMBL/GenBank/DDBJ whole genome shotgun (WGS) entry which is preliminary data.</text>
</comment>
<name>A0AAN6D6P9_9ASCO</name>
<keyword evidence="1" id="KW-0472">Membrane</keyword>
<keyword evidence="4" id="KW-1185">Reference proteome</keyword>
<feature type="transmembrane region" description="Helical" evidence="1">
    <location>
        <begin position="47"/>
        <end position="68"/>
    </location>
</feature>
<keyword evidence="1" id="KW-1133">Transmembrane helix</keyword>
<dbReference type="EMBL" id="JAHLUH010000004">
    <property type="protein sequence ID" value="KAG7728520.1"/>
    <property type="molecule type" value="Genomic_DNA"/>
</dbReference>
<dbReference type="Proteomes" id="UP000738402">
    <property type="component" value="Unassembled WGS sequence"/>
</dbReference>
<dbReference type="AlphaFoldDB" id="A0AAN6D6P9"/>
<proteinExistence type="predicted"/>
<evidence type="ECO:0000313" key="3">
    <source>
        <dbReference type="EMBL" id="KAG7768115.1"/>
    </source>
</evidence>
<accession>A0AAN6D6P9</accession>
<reference evidence="2 4" key="1">
    <citation type="journal article" date="2021" name="G3 (Bethesda)">
        <title>Genomic diversity, chromosomal rearrangements, and interspecies hybridization in the ogataea polymorpha species complex.</title>
        <authorList>
            <person name="Hanson S.J."/>
            <person name="Cinneide E.O."/>
            <person name="Salzberg L.I."/>
            <person name="Wolfe K.H."/>
            <person name="McGowan J."/>
            <person name="Fitzpatrick D.A."/>
            <person name="Matlin K."/>
        </authorList>
    </citation>
    <scope>NUCLEOTIDE SEQUENCE</scope>
    <source>
        <strain evidence="3">81-436-3</strain>
        <strain evidence="2">83-405-1</strain>
    </source>
</reference>